<dbReference type="Gene3D" id="3.80.10.10">
    <property type="entry name" value="Ribonuclease Inhibitor"/>
    <property type="match status" value="1"/>
</dbReference>
<protein>
    <recommendedName>
        <fullName evidence="1">F-box/LRR-repeat protein 15-like leucin rich repeat domain-containing protein</fullName>
    </recommendedName>
</protein>
<proteinExistence type="predicted"/>
<evidence type="ECO:0000259" key="1">
    <source>
        <dbReference type="Pfam" id="PF25372"/>
    </source>
</evidence>
<dbReference type="SMART" id="SM00367">
    <property type="entry name" value="LRR_CC"/>
    <property type="match status" value="4"/>
</dbReference>
<evidence type="ECO:0000313" key="2">
    <source>
        <dbReference type="EMBL" id="KAJ1206678.1"/>
    </source>
</evidence>
<dbReference type="EMBL" id="JANPWB010000002">
    <property type="protein sequence ID" value="KAJ1206678.1"/>
    <property type="molecule type" value="Genomic_DNA"/>
</dbReference>
<dbReference type="SUPFAM" id="SSF52047">
    <property type="entry name" value="RNI-like"/>
    <property type="match status" value="1"/>
</dbReference>
<accession>A0AAV7W287</accession>
<dbReference type="Pfam" id="PF25372">
    <property type="entry name" value="DUF7885"/>
    <property type="match status" value="1"/>
</dbReference>
<dbReference type="InterPro" id="IPR032675">
    <property type="entry name" value="LRR_dom_sf"/>
</dbReference>
<dbReference type="PANTHER" id="PTHR13318">
    <property type="entry name" value="PARTNER OF PAIRED, ISOFORM B-RELATED"/>
    <property type="match status" value="1"/>
</dbReference>
<comment type="caution">
    <text evidence="2">The sequence shown here is derived from an EMBL/GenBank/DDBJ whole genome shotgun (WGS) entry which is preliminary data.</text>
</comment>
<dbReference type="InterPro" id="IPR057207">
    <property type="entry name" value="FBXL15_LRR"/>
</dbReference>
<evidence type="ECO:0000313" key="3">
    <source>
        <dbReference type="Proteomes" id="UP001066276"/>
    </source>
</evidence>
<keyword evidence="3" id="KW-1185">Reference proteome</keyword>
<dbReference type="Proteomes" id="UP001066276">
    <property type="component" value="Chromosome 1_2"/>
</dbReference>
<name>A0AAV7W287_PLEWA</name>
<gene>
    <name evidence="2" type="ORF">NDU88_002079</name>
</gene>
<reference evidence="2" key="1">
    <citation type="journal article" date="2022" name="bioRxiv">
        <title>Sequencing and chromosome-scale assembly of the giantPleurodeles waltlgenome.</title>
        <authorList>
            <person name="Brown T."/>
            <person name="Elewa A."/>
            <person name="Iarovenko S."/>
            <person name="Subramanian E."/>
            <person name="Araus A.J."/>
            <person name="Petzold A."/>
            <person name="Susuki M."/>
            <person name="Suzuki K.-i.T."/>
            <person name="Hayashi T."/>
            <person name="Toyoda A."/>
            <person name="Oliveira C."/>
            <person name="Osipova E."/>
            <person name="Leigh N.D."/>
            <person name="Simon A."/>
            <person name="Yun M.H."/>
        </authorList>
    </citation>
    <scope>NUCLEOTIDE SEQUENCE</scope>
    <source>
        <strain evidence="2">20211129_DDA</strain>
        <tissue evidence="2">Liver</tissue>
    </source>
</reference>
<organism evidence="2 3">
    <name type="scientific">Pleurodeles waltl</name>
    <name type="common">Iberian ribbed newt</name>
    <dbReference type="NCBI Taxonomy" id="8319"/>
    <lineage>
        <taxon>Eukaryota</taxon>
        <taxon>Metazoa</taxon>
        <taxon>Chordata</taxon>
        <taxon>Craniata</taxon>
        <taxon>Vertebrata</taxon>
        <taxon>Euteleostomi</taxon>
        <taxon>Amphibia</taxon>
        <taxon>Batrachia</taxon>
        <taxon>Caudata</taxon>
        <taxon>Salamandroidea</taxon>
        <taxon>Salamandridae</taxon>
        <taxon>Pleurodelinae</taxon>
        <taxon>Pleurodeles</taxon>
    </lineage>
</organism>
<dbReference type="GO" id="GO:0031146">
    <property type="term" value="P:SCF-dependent proteasomal ubiquitin-dependent protein catabolic process"/>
    <property type="evidence" value="ECO:0007669"/>
    <property type="project" value="TreeGrafter"/>
</dbReference>
<dbReference type="GO" id="GO:0019005">
    <property type="term" value="C:SCF ubiquitin ligase complex"/>
    <property type="evidence" value="ECO:0007669"/>
    <property type="project" value="TreeGrafter"/>
</dbReference>
<sequence length="172" mass="19518">MQFLQDGARLGLSVRDRVVHHIVKQCPKLEGLTISSCSQVTDVSLVEISTYLPTVRYLDVSGCKKVTDTGIQALVRTCHQLCYLDLSSTGTGKRGVCLLASYCHKTLECLKLSFCKDVTVDAVEKLYRNCKRCPTERAHIFIICIKKKMRIKLKHKTKLSLEFAYKYTKKIL</sequence>
<feature type="domain" description="F-box/LRR-repeat protein 15-like leucin rich repeat" evidence="1">
    <location>
        <begin position="15"/>
        <end position="128"/>
    </location>
</feature>
<dbReference type="InterPro" id="IPR006553">
    <property type="entry name" value="Leu-rich_rpt_Cys-con_subtyp"/>
</dbReference>
<dbReference type="AlphaFoldDB" id="A0AAV7W287"/>